<dbReference type="AlphaFoldDB" id="A0A8S9R3K5"/>
<accession>A0A8S9R3K5</accession>
<evidence type="ECO:0000313" key="3">
    <source>
        <dbReference type="Proteomes" id="UP000712600"/>
    </source>
</evidence>
<protein>
    <submittedName>
        <fullName evidence="2">Uncharacterized protein</fullName>
    </submittedName>
</protein>
<reference evidence="2" key="1">
    <citation type="submission" date="2019-12" db="EMBL/GenBank/DDBJ databases">
        <title>Genome sequencing and annotation of Brassica cretica.</title>
        <authorList>
            <person name="Studholme D.J."/>
            <person name="Sarris P."/>
        </authorList>
    </citation>
    <scope>NUCLEOTIDE SEQUENCE</scope>
    <source>
        <strain evidence="2">PFS-109/04</strain>
        <tissue evidence="2">Leaf</tissue>
    </source>
</reference>
<dbReference type="Proteomes" id="UP000712600">
    <property type="component" value="Unassembled WGS sequence"/>
</dbReference>
<evidence type="ECO:0000313" key="2">
    <source>
        <dbReference type="EMBL" id="KAF3556375.1"/>
    </source>
</evidence>
<name>A0A8S9R3K5_BRACR</name>
<feature type="compositionally biased region" description="Low complexity" evidence="1">
    <location>
        <begin position="63"/>
        <end position="82"/>
    </location>
</feature>
<sequence length="116" mass="12810">MSISIDSTTPAATDAACLGAWYTWDQILQTSLEEASQRGLRFRDEVDKGPTEAASIDTDRIPSIDTTTSPSIDTTTSSSIDSGRVSEQKDFDVCGNRRDEDNKHAIKQVWGKNRRN</sequence>
<proteinExistence type="predicted"/>
<gene>
    <name evidence="2" type="ORF">F2Q69_00013545</name>
</gene>
<feature type="region of interest" description="Disordered" evidence="1">
    <location>
        <begin position="43"/>
        <end position="98"/>
    </location>
</feature>
<evidence type="ECO:0000256" key="1">
    <source>
        <dbReference type="SAM" id="MobiDB-lite"/>
    </source>
</evidence>
<feature type="compositionally biased region" description="Basic and acidic residues" evidence="1">
    <location>
        <begin position="84"/>
        <end position="98"/>
    </location>
</feature>
<organism evidence="2 3">
    <name type="scientific">Brassica cretica</name>
    <name type="common">Mustard</name>
    <dbReference type="NCBI Taxonomy" id="69181"/>
    <lineage>
        <taxon>Eukaryota</taxon>
        <taxon>Viridiplantae</taxon>
        <taxon>Streptophyta</taxon>
        <taxon>Embryophyta</taxon>
        <taxon>Tracheophyta</taxon>
        <taxon>Spermatophyta</taxon>
        <taxon>Magnoliopsida</taxon>
        <taxon>eudicotyledons</taxon>
        <taxon>Gunneridae</taxon>
        <taxon>Pentapetalae</taxon>
        <taxon>rosids</taxon>
        <taxon>malvids</taxon>
        <taxon>Brassicales</taxon>
        <taxon>Brassicaceae</taxon>
        <taxon>Brassiceae</taxon>
        <taxon>Brassica</taxon>
    </lineage>
</organism>
<dbReference type="EMBL" id="QGKX02000996">
    <property type="protein sequence ID" value="KAF3556375.1"/>
    <property type="molecule type" value="Genomic_DNA"/>
</dbReference>
<comment type="caution">
    <text evidence="2">The sequence shown here is derived from an EMBL/GenBank/DDBJ whole genome shotgun (WGS) entry which is preliminary data.</text>
</comment>